<keyword evidence="2" id="KW-0808">Transferase</keyword>
<proteinExistence type="predicted"/>
<evidence type="ECO:0000256" key="1">
    <source>
        <dbReference type="ARBA" id="ARBA00022603"/>
    </source>
</evidence>
<feature type="non-terminal residue" evidence="4">
    <location>
        <position position="184"/>
    </location>
</feature>
<dbReference type="Pfam" id="PF01555">
    <property type="entry name" value="N6_N4_Mtase"/>
    <property type="match status" value="1"/>
</dbReference>
<keyword evidence="1" id="KW-0489">Methyltransferase</keyword>
<dbReference type="GO" id="GO:0008170">
    <property type="term" value="F:N-methyltransferase activity"/>
    <property type="evidence" value="ECO:0007669"/>
    <property type="project" value="InterPro"/>
</dbReference>
<organism evidence="4">
    <name type="scientific">marine sediment metagenome</name>
    <dbReference type="NCBI Taxonomy" id="412755"/>
    <lineage>
        <taxon>unclassified sequences</taxon>
        <taxon>metagenomes</taxon>
        <taxon>ecological metagenomes</taxon>
    </lineage>
</organism>
<feature type="domain" description="DNA methylase N-4/N-6" evidence="3">
    <location>
        <begin position="7"/>
        <end position="154"/>
    </location>
</feature>
<dbReference type="GO" id="GO:0003677">
    <property type="term" value="F:DNA binding"/>
    <property type="evidence" value="ECO:0007669"/>
    <property type="project" value="InterPro"/>
</dbReference>
<evidence type="ECO:0000256" key="2">
    <source>
        <dbReference type="ARBA" id="ARBA00022679"/>
    </source>
</evidence>
<dbReference type="InterPro" id="IPR002941">
    <property type="entry name" value="DNA_methylase_N4/N6"/>
</dbReference>
<dbReference type="SUPFAM" id="SSF53335">
    <property type="entry name" value="S-adenosyl-L-methionine-dependent methyltransferases"/>
    <property type="match status" value="1"/>
</dbReference>
<gene>
    <name evidence="4" type="ORF">S03H2_32313</name>
</gene>
<name>X1GAT8_9ZZZZ</name>
<evidence type="ECO:0000313" key="4">
    <source>
        <dbReference type="EMBL" id="GAH54991.1"/>
    </source>
</evidence>
<protein>
    <recommendedName>
        <fullName evidence="3">DNA methylase N-4/N-6 domain-containing protein</fullName>
    </recommendedName>
</protein>
<evidence type="ECO:0000259" key="3">
    <source>
        <dbReference type="Pfam" id="PF01555"/>
    </source>
</evidence>
<sequence>MTLIPERVMFAMVDDGWILRNKIGWHKPNSMPGSQKARFTSSWEYLYFFVKNNNTILWRNRETGEWRDTRPTKEENYPWGGMYQHIETGEFSWTKPPENEKDYWVKYQPLWMGFDYYFDLDAIRIPHKTLSLERYQRGVNLDRPAVGKSAQVGPLQQYKRAPQWFQEIFPPDQDYKGKFDDLFG</sequence>
<reference evidence="4" key="1">
    <citation type="journal article" date="2014" name="Front. Microbiol.">
        <title>High frequency of phylogenetically diverse reductive dehalogenase-homologous genes in deep subseafloor sedimentary metagenomes.</title>
        <authorList>
            <person name="Kawai M."/>
            <person name="Futagami T."/>
            <person name="Toyoda A."/>
            <person name="Takaki Y."/>
            <person name="Nishi S."/>
            <person name="Hori S."/>
            <person name="Arai W."/>
            <person name="Tsubouchi T."/>
            <person name="Morono Y."/>
            <person name="Uchiyama I."/>
            <person name="Ito T."/>
            <person name="Fujiyama A."/>
            <person name="Inagaki F."/>
            <person name="Takami H."/>
        </authorList>
    </citation>
    <scope>NUCLEOTIDE SEQUENCE</scope>
    <source>
        <strain evidence="4">Expedition CK06-06</strain>
    </source>
</reference>
<dbReference type="InterPro" id="IPR029063">
    <property type="entry name" value="SAM-dependent_MTases_sf"/>
</dbReference>
<dbReference type="Gene3D" id="3.40.50.150">
    <property type="entry name" value="Vaccinia Virus protein VP39"/>
    <property type="match status" value="1"/>
</dbReference>
<dbReference type="EMBL" id="BARU01019632">
    <property type="protein sequence ID" value="GAH54991.1"/>
    <property type="molecule type" value="Genomic_DNA"/>
</dbReference>
<dbReference type="GO" id="GO:0032259">
    <property type="term" value="P:methylation"/>
    <property type="evidence" value="ECO:0007669"/>
    <property type="project" value="UniProtKB-KW"/>
</dbReference>
<accession>X1GAT8</accession>
<comment type="caution">
    <text evidence="4">The sequence shown here is derived from an EMBL/GenBank/DDBJ whole genome shotgun (WGS) entry which is preliminary data.</text>
</comment>
<dbReference type="AlphaFoldDB" id="X1GAT8"/>